<dbReference type="EMBL" id="AFYH01188781">
    <property type="status" value="NOT_ANNOTATED_CDS"/>
    <property type="molecule type" value="Genomic_DNA"/>
</dbReference>
<evidence type="ECO:0000256" key="6">
    <source>
        <dbReference type="ARBA" id="ARBA00022674"/>
    </source>
</evidence>
<feature type="domain" description="EGF-like" evidence="17">
    <location>
        <begin position="104"/>
        <end position="144"/>
    </location>
</feature>
<dbReference type="SUPFAM" id="SSF57196">
    <property type="entry name" value="EGF/Laminin"/>
    <property type="match status" value="1"/>
</dbReference>
<reference evidence="18" key="3">
    <citation type="submission" date="2025-09" db="UniProtKB">
        <authorList>
            <consortium name="Ensembl"/>
        </authorList>
    </citation>
    <scope>IDENTIFICATION</scope>
</reference>
<dbReference type="FunCoup" id="H3AAZ6">
    <property type="interactions" value="381"/>
</dbReference>
<dbReference type="GO" id="GO:0008201">
    <property type="term" value="F:heparin binding"/>
    <property type="evidence" value="ECO:0007669"/>
    <property type="project" value="UniProtKB-KW"/>
</dbReference>
<evidence type="ECO:0000256" key="7">
    <source>
        <dbReference type="ARBA" id="ARBA00022692"/>
    </source>
</evidence>
<dbReference type="PANTHER" id="PTHR10740:SF4">
    <property type="entry name" value="PROHEPARIN-BINDING EGF-LIKE GROWTH FACTOR"/>
    <property type="match status" value="1"/>
</dbReference>
<reference evidence="18" key="2">
    <citation type="submission" date="2025-08" db="UniProtKB">
        <authorList>
            <consortium name="Ensembl"/>
        </authorList>
    </citation>
    <scope>IDENTIFICATION</scope>
</reference>
<dbReference type="EMBL" id="AFYH01188780">
    <property type="status" value="NOT_ANNOTATED_CDS"/>
    <property type="molecule type" value="Genomic_DNA"/>
</dbReference>
<dbReference type="GeneID" id="102353749"/>
<evidence type="ECO:0000256" key="1">
    <source>
        <dbReference type="ARBA" id="ARBA00004239"/>
    </source>
</evidence>
<evidence type="ECO:0000256" key="4">
    <source>
        <dbReference type="ARBA" id="ARBA00022525"/>
    </source>
</evidence>
<keyword evidence="19" id="KW-1185">Reference proteome</keyword>
<protein>
    <recommendedName>
        <fullName evidence="13">Proheparin-binding EGF-like growth factor</fullName>
    </recommendedName>
</protein>
<keyword evidence="5 14" id="KW-0245">EGF-like domain</keyword>
<evidence type="ECO:0000256" key="16">
    <source>
        <dbReference type="SAM" id="SignalP"/>
    </source>
</evidence>
<gene>
    <name evidence="18" type="primary">HBEGF</name>
</gene>
<dbReference type="EMBL" id="AFYH01188779">
    <property type="status" value="NOT_ANNOTATED_CDS"/>
    <property type="molecule type" value="Genomic_DNA"/>
</dbReference>
<evidence type="ECO:0000256" key="10">
    <source>
        <dbReference type="ARBA" id="ARBA00023030"/>
    </source>
</evidence>
<organism evidence="18 19">
    <name type="scientific">Latimeria chalumnae</name>
    <name type="common">Coelacanth</name>
    <dbReference type="NCBI Taxonomy" id="7897"/>
    <lineage>
        <taxon>Eukaryota</taxon>
        <taxon>Metazoa</taxon>
        <taxon>Chordata</taxon>
        <taxon>Craniata</taxon>
        <taxon>Vertebrata</taxon>
        <taxon>Euteleostomi</taxon>
        <taxon>Coelacanthiformes</taxon>
        <taxon>Coelacanthidae</taxon>
        <taxon>Latimeria</taxon>
    </lineage>
</organism>
<keyword evidence="11 15" id="KW-0472">Membrane</keyword>
<dbReference type="GO" id="GO:0007173">
    <property type="term" value="P:epidermal growth factor receptor signaling pathway"/>
    <property type="evidence" value="ECO:0007669"/>
    <property type="project" value="TreeGrafter"/>
</dbReference>
<dbReference type="OMA" id="HAPSCIC"/>
<evidence type="ECO:0000259" key="17">
    <source>
        <dbReference type="PROSITE" id="PS50026"/>
    </source>
</evidence>
<evidence type="ECO:0000256" key="8">
    <source>
        <dbReference type="ARBA" id="ARBA00022729"/>
    </source>
</evidence>
<dbReference type="GO" id="GO:0008083">
    <property type="term" value="F:growth factor activity"/>
    <property type="evidence" value="ECO:0007669"/>
    <property type="project" value="UniProtKB-KW"/>
</dbReference>
<dbReference type="KEGG" id="lcm:102353749"/>
<dbReference type="GO" id="GO:0005615">
    <property type="term" value="C:extracellular space"/>
    <property type="evidence" value="ECO:0007669"/>
    <property type="project" value="TreeGrafter"/>
</dbReference>
<dbReference type="PROSITE" id="PS01186">
    <property type="entry name" value="EGF_2"/>
    <property type="match status" value="1"/>
</dbReference>
<evidence type="ECO:0000256" key="15">
    <source>
        <dbReference type="SAM" id="Phobius"/>
    </source>
</evidence>
<dbReference type="AlphaFoldDB" id="H3AAZ6"/>
<keyword evidence="9 15" id="KW-1133">Transmembrane helix</keyword>
<feature type="disulfide bond" evidence="14">
    <location>
        <begin position="134"/>
        <end position="143"/>
    </location>
</feature>
<dbReference type="EMBL" id="AFYH01188778">
    <property type="status" value="NOT_ANNOTATED_CDS"/>
    <property type="molecule type" value="Genomic_DNA"/>
</dbReference>
<keyword evidence="6" id="KW-0358">Heparin-binding</keyword>
<dbReference type="GeneTree" id="ENSGT00940000156901"/>
<dbReference type="InterPro" id="IPR000742">
    <property type="entry name" value="EGF"/>
</dbReference>
<dbReference type="HOGENOM" id="CLU_096527_0_0_1"/>
<evidence type="ECO:0000256" key="3">
    <source>
        <dbReference type="ARBA" id="ARBA00022475"/>
    </source>
</evidence>
<comment type="caution">
    <text evidence="14">Lacks conserved residue(s) required for the propagation of feature annotation.</text>
</comment>
<keyword evidence="12 14" id="KW-1015">Disulfide bond</keyword>
<dbReference type="InParanoid" id="H3AAZ6"/>
<evidence type="ECO:0000256" key="11">
    <source>
        <dbReference type="ARBA" id="ARBA00023136"/>
    </source>
</evidence>
<feature type="chain" id="PRO_5003580113" description="Proheparin-binding EGF-like growth factor" evidence="16">
    <location>
        <begin position="19"/>
        <end position="209"/>
    </location>
</feature>
<evidence type="ECO:0000256" key="2">
    <source>
        <dbReference type="ARBA" id="ARBA00004251"/>
    </source>
</evidence>
<evidence type="ECO:0000256" key="9">
    <source>
        <dbReference type="ARBA" id="ARBA00022989"/>
    </source>
</evidence>
<feature type="signal peptide" evidence="16">
    <location>
        <begin position="1"/>
        <end position="18"/>
    </location>
</feature>
<reference evidence="19" key="1">
    <citation type="submission" date="2011-08" db="EMBL/GenBank/DDBJ databases">
        <title>The draft genome of Latimeria chalumnae.</title>
        <authorList>
            <person name="Di Palma F."/>
            <person name="Alfoldi J."/>
            <person name="Johnson J."/>
            <person name="Berlin A."/>
            <person name="Gnerre S."/>
            <person name="Jaffe D."/>
            <person name="MacCallum I."/>
            <person name="Young S."/>
            <person name="Walker B.J."/>
            <person name="Lander E."/>
            <person name="Lindblad-Toh K."/>
        </authorList>
    </citation>
    <scope>NUCLEOTIDE SEQUENCE [LARGE SCALE GENOMIC DNA]</scope>
    <source>
        <strain evidence="19">Wild caught</strain>
    </source>
</reference>
<dbReference type="GO" id="GO:0005154">
    <property type="term" value="F:epidermal growth factor receptor binding"/>
    <property type="evidence" value="ECO:0007669"/>
    <property type="project" value="TreeGrafter"/>
</dbReference>
<dbReference type="GO" id="GO:0008284">
    <property type="term" value="P:positive regulation of cell population proliferation"/>
    <property type="evidence" value="ECO:0007669"/>
    <property type="project" value="TreeGrafter"/>
</dbReference>
<keyword evidence="4" id="KW-0964">Secreted</keyword>
<dbReference type="Bgee" id="ENSLACG00000006051">
    <property type="expression patterns" value="Expressed in pectoral fin and 6 other cell types or tissues"/>
</dbReference>
<accession>H3AAZ6</accession>
<keyword evidence="7 15" id="KW-0812">Transmembrane</keyword>
<dbReference type="STRING" id="7897.ENSLACP00000006817"/>
<dbReference type="PANTHER" id="PTHR10740">
    <property type="entry name" value="TRANSFORMING GROWTH FACTOR ALPHA"/>
    <property type="match status" value="1"/>
</dbReference>
<dbReference type="GO" id="GO:0005886">
    <property type="term" value="C:plasma membrane"/>
    <property type="evidence" value="ECO:0007669"/>
    <property type="project" value="UniProtKB-SubCell"/>
</dbReference>
<evidence type="ECO:0000313" key="18">
    <source>
        <dbReference type="Ensembl" id="ENSLACP00000006817.1"/>
    </source>
</evidence>
<dbReference type="PROSITE" id="PS00022">
    <property type="entry name" value="EGF_1"/>
    <property type="match status" value="1"/>
</dbReference>
<evidence type="ECO:0000256" key="13">
    <source>
        <dbReference type="ARBA" id="ARBA00040098"/>
    </source>
</evidence>
<evidence type="ECO:0000256" key="12">
    <source>
        <dbReference type="ARBA" id="ARBA00023157"/>
    </source>
</evidence>
<dbReference type="EMBL" id="AFYH01188782">
    <property type="status" value="NOT_ANNOTATED_CDS"/>
    <property type="molecule type" value="Genomic_DNA"/>
</dbReference>
<dbReference type="Gene3D" id="2.10.25.10">
    <property type="entry name" value="Laminin"/>
    <property type="match status" value="1"/>
</dbReference>
<evidence type="ECO:0000313" key="19">
    <source>
        <dbReference type="Proteomes" id="UP000008672"/>
    </source>
</evidence>
<evidence type="ECO:0000256" key="14">
    <source>
        <dbReference type="PROSITE-ProRule" id="PRU00076"/>
    </source>
</evidence>
<keyword evidence="10" id="KW-0339">Growth factor</keyword>
<dbReference type="Proteomes" id="UP000008672">
    <property type="component" value="Unassembled WGS sequence"/>
</dbReference>
<proteinExistence type="predicted"/>
<dbReference type="eggNOG" id="ENOG502S0ZP">
    <property type="taxonomic scope" value="Eukaryota"/>
</dbReference>
<dbReference type="OrthoDB" id="8780145at2759"/>
<feature type="transmembrane region" description="Helical" evidence="15">
    <location>
        <begin position="163"/>
        <end position="185"/>
    </location>
</feature>
<evidence type="ECO:0000256" key="5">
    <source>
        <dbReference type="ARBA" id="ARBA00022536"/>
    </source>
</evidence>
<keyword evidence="3" id="KW-1003">Cell membrane</keyword>
<name>H3AAZ6_LATCH</name>
<dbReference type="Ensembl" id="ENSLACT00000006875.1">
    <property type="protein sequence ID" value="ENSLACP00000006817.1"/>
    <property type="gene ID" value="ENSLACG00000006051.1"/>
</dbReference>
<comment type="subcellular location">
    <subcellularLocation>
        <location evidence="2">Cell membrane</location>
        <topology evidence="2">Single-pass type I membrane protein</topology>
    </subcellularLocation>
    <subcellularLocation>
        <location evidence="1">Secreted</location>
        <location evidence="1">Extracellular space</location>
    </subcellularLocation>
</comment>
<dbReference type="PROSITE" id="PS50026">
    <property type="entry name" value="EGF_3"/>
    <property type="match status" value="1"/>
</dbReference>
<sequence>MNFLSITATLILIAVSCCCRVNGAAFTSHAVEVYPRTAEKGFLAVTKDNLLEDYEDYIEDEELSSGDYYLDIFPRVAYSSKPKDLTIPSGREKVKRRRKGKGKKRDPCQRKYKDFCIHGECKYNRKVKAATCICESGYHGERCHELNILPVGNPKNNYSETTALAIVAVVLSSACLMVIAGLLALRCHRRGTYDVENEEKMKLRAAVNQ</sequence>
<dbReference type="FunFam" id="2.10.25.10:FF:000158">
    <property type="entry name" value="proheparin-binding EGF-like growth factor"/>
    <property type="match status" value="1"/>
</dbReference>
<keyword evidence="8 16" id="KW-0732">Signal</keyword>